<name>A0ABR4IDQ2_9EURO</name>
<comment type="subcellular location">
    <subcellularLocation>
        <location evidence="1">Membrane</location>
        <topology evidence="1">Multi-pass membrane protein</topology>
    </subcellularLocation>
</comment>
<evidence type="ECO:0000256" key="1">
    <source>
        <dbReference type="ARBA" id="ARBA00004141"/>
    </source>
</evidence>
<evidence type="ECO:0000256" key="5">
    <source>
        <dbReference type="SAM" id="MobiDB-lite"/>
    </source>
</evidence>
<dbReference type="SUPFAM" id="SSF103473">
    <property type="entry name" value="MFS general substrate transporter"/>
    <property type="match status" value="1"/>
</dbReference>
<dbReference type="PANTHER" id="PTHR23501">
    <property type="entry name" value="MAJOR FACILITATOR SUPERFAMILY"/>
    <property type="match status" value="1"/>
</dbReference>
<evidence type="ECO:0000256" key="2">
    <source>
        <dbReference type="ARBA" id="ARBA00022692"/>
    </source>
</evidence>
<feature type="transmembrane region" description="Helical" evidence="6">
    <location>
        <begin position="110"/>
        <end position="127"/>
    </location>
</feature>
<feature type="transmembrane region" description="Helical" evidence="6">
    <location>
        <begin position="371"/>
        <end position="389"/>
    </location>
</feature>
<feature type="transmembrane region" description="Helical" evidence="6">
    <location>
        <begin position="265"/>
        <end position="284"/>
    </location>
</feature>
<feature type="transmembrane region" description="Helical" evidence="6">
    <location>
        <begin position="139"/>
        <end position="160"/>
    </location>
</feature>
<dbReference type="Gene3D" id="1.20.1720.10">
    <property type="entry name" value="Multidrug resistance protein D"/>
    <property type="match status" value="1"/>
</dbReference>
<sequence length="556" mass="59059">MAEQNPPTDNIHPAIPAAPDIERPPSPLEIAQEPSRRSKHRITGILIALFLALFITALDQTITATSIPSISSSLNSATGYTWIGASYLLASAASGPIWARLSDIWGRKPALLGAVTVFGVASILAATSTSMRMLIASRALQGMAGGGLGQLVIITISDLFSIRRRALVFGALGGVWAVAGSAGPVLGGALTEKLSWRWCFWINAPVCGIVLVLLWGLLDVYSPRTGVKEGLWAVDWMGTVTIVAVTVLLLLGMEFGGTMFAWDSAEVLCLIVFGVVMVGVFIFSEKRVARYPLISMGLFSSWMTNAAFIVGFAHGMVSFGVEYYLPLYLQGVKQASPLRSGMLILPMMVTEAGTDILVGVLLHRVGRYREITWGGVVLMTVGMGLYINLDRRTTVAQIIGFEVIGGIGTALLFQTPVIAIQNAVSQAETASATATLGFIRNLATSFSIVLGGVVFRHGMDAQQSGLAALGIGGEVLHAVSGDKAAASVGVVGLIEDLGQRHAVQDAFAWSVRNMFIFYTAVSGIALVAGVFIKQREMSRGHTETKTGVDMLKKREG</sequence>
<protein>
    <submittedName>
        <fullName evidence="8">Major facilitator superfamily domain-containing protein</fullName>
    </submittedName>
</protein>
<reference evidence="8 9" key="1">
    <citation type="submission" date="2024-07" db="EMBL/GenBank/DDBJ databases">
        <title>Section-level genome sequencing and comparative genomics of Aspergillus sections Usti and Cavernicolus.</title>
        <authorList>
            <consortium name="Lawrence Berkeley National Laboratory"/>
            <person name="Nybo J.L."/>
            <person name="Vesth T.C."/>
            <person name="Theobald S."/>
            <person name="Frisvad J.C."/>
            <person name="Larsen T.O."/>
            <person name="Kjaerboelling I."/>
            <person name="Rothschild-Mancinelli K."/>
            <person name="Lyhne E.K."/>
            <person name="Kogle M.E."/>
            <person name="Barry K."/>
            <person name="Clum A."/>
            <person name="Na H."/>
            <person name="Ledsgaard L."/>
            <person name="Lin J."/>
            <person name="Lipzen A."/>
            <person name="Kuo A."/>
            <person name="Riley R."/>
            <person name="Mondo S."/>
            <person name="LaButti K."/>
            <person name="Haridas S."/>
            <person name="Pangalinan J."/>
            <person name="Salamov A.A."/>
            <person name="Simmons B.A."/>
            <person name="Magnuson J.K."/>
            <person name="Chen J."/>
            <person name="Drula E."/>
            <person name="Henrissat B."/>
            <person name="Wiebenga A."/>
            <person name="Lubbers R.J."/>
            <person name="Gomes A.C."/>
            <person name="Makela M.R."/>
            <person name="Stajich J."/>
            <person name="Grigoriev I.V."/>
            <person name="Mortensen U.H."/>
            <person name="De vries R.P."/>
            <person name="Baker S.E."/>
            <person name="Andersen M.R."/>
        </authorList>
    </citation>
    <scope>NUCLEOTIDE SEQUENCE [LARGE SCALE GENOMIC DNA]</scope>
    <source>
        <strain evidence="8 9">CBS 600.67</strain>
    </source>
</reference>
<keyword evidence="4 6" id="KW-0472">Membrane</keyword>
<feature type="transmembrane region" description="Helical" evidence="6">
    <location>
        <begin position="395"/>
        <end position="413"/>
    </location>
</feature>
<evidence type="ECO:0000256" key="3">
    <source>
        <dbReference type="ARBA" id="ARBA00022989"/>
    </source>
</evidence>
<dbReference type="PRINTS" id="PR01036">
    <property type="entry name" value="TCRTETB"/>
</dbReference>
<evidence type="ECO:0000313" key="9">
    <source>
        <dbReference type="Proteomes" id="UP001610335"/>
    </source>
</evidence>
<evidence type="ECO:0000256" key="4">
    <source>
        <dbReference type="ARBA" id="ARBA00023136"/>
    </source>
</evidence>
<dbReference type="Gene3D" id="1.20.1250.20">
    <property type="entry name" value="MFS general substrate transporter like domains"/>
    <property type="match status" value="1"/>
</dbReference>
<feature type="transmembrane region" description="Helical" evidence="6">
    <location>
        <begin position="45"/>
        <end position="67"/>
    </location>
</feature>
<feature type="transmembrane region" description="Helical" evidence="6">
    <location>
        <begin position="296"/>
        <end position="321"/>
    </location>
</feature>
<feature type="transmembrane region" description="Helical" evidence="6">
    <location>
        <begin position="167"/>
        <end position="186"/>
    </location>
</feature>
<dbReference type="InterPro" id="IPR020846">
    <property type="entry name" value="MFS_dom"/>
</dbReference>
<evidence type="ECO:0000313" key="8">
    <source>
        <dbReference type="EMBL" id="KAL2825752.1"/>
    </source>
</evidence>
<dbReference type="Proteomes" id="UP001610335">
    <property type="component" value="Unassembled WGS sequence"/>
</dbReference>
<feature type="transmembrane region" description="Helical" evidence="6">
    <location>
        <begin position="79"/>
        <end position="98"/>
    </location>
</feature>
<evidence type="ECO:0000259" key="7">
    <source>
        <dbReference type="PROSITE" id="PS50850"/>
    </source>
</evidence>
<keyword evidence="2 6" id="KW-0812">Transmembrane</keyword>
<dbReference type="PANTHER" id="PTHR23501:SF158">
    <property type="entry name" value="TRANSPORTER, PUTATIVE (AFU_ORTHOLOGUE AFUA_5G14490)-RELATED"/>
    <property type="match status" value="1"/>
</dbReference>
<gene>
    <name evidence="8" type="ORF">BDW59DRAFT_69935</name>
</gene>
<feature type="transmembrane region" description="Helical" evidence="6">
    <location>
        <begin position="198"/>
        <end position="218"/>
    </location>
</feature>
<comment type="caution">
    <text evidence="8">The sequence shown here is derived from an EMBL/GenBank/DDBJ whole genome shotgun (WGS) entry which is preliminary data.</text>
</comment>
<evidence type="ECO:0000256" key="6">
    <source>
        <dbReference type="SAM" id="Phobius"/>
    </source>
</evidence>
<proteinExistence type="predicted"/>
<dbReference type="InterPro" id="IPR036259">
    <property type="entry name" value="MFS_trans_sf"/>
</dbReference>
<keyword evidence="9" id="KW-1185">Reference proteome</keyword>
<dbReference type="InterPro" id="IPR011701">
    <property type="entry name" value="MFS"/>
</dbReference>
<organism evidence="8 9">
    <name type="scientific">Aspergillus cavernicola</name>
    <dbReference type="NCBI Taxonomy" id="176166"/>
    <lineage>
        <taxon>Eukaryota</taxon>
        <taxon>Fungi</taxon>
        <taxon>Dikarya</taxon>
        <taxon>Ascomycota</taxon>
        <taxon>Pezizomycotina</taxon>
        <taxon>Eurotiomycetes</taxon>
        <taxon>Eurotiomycetidae</taxon>
        <taxon>Eurotiales</taxon>
        <taxon>Aspergillaceae</taxon>
        <taxon>Aspergillus</taxon>
        <taxon>Aspergillus subgen. Nidulantes</taxon>
    </lineage>
</organism>
<dbReference type="Pfam" id="PF07690">
    <property type="entry name" value="MFS_1"/>
    <property type="match status" value="1"/>
</dbReference>
<feature type="transmembrane region" description="Helical" evidence="6">
    <location>
        <begin position="515"/>
        <end position="532"/>
    </location>
</feature>
<feature type="transmembrane region" description="Helical" evidence="6">
    <location>
        <begin position="230"/>
        <end position="253"/>
    </location>
</feature>
<feature type="transmembrane region" description="Helical" evidence="6">
    <location>
        <begin position="341"/>
        <end position="362"/>
    </location>
</feature>
<feature type="domain" description="Major facilitator superfamily (MFS) profile" evidence="7">
    <location>
        <begin position="45"/>
        <end position="537"/>
    </location>
</feature>
<feature type="region of interest" description="Disordered" evidence="5">
    <location>
        <begin position="1"/>
        <end position="35"/>
    </location>
</feature>
<dbReference type="PROSITE" id="PS50850">
    <property type="entry name" value="MFS"/>
    <property type="match status" value="1"/>
</dbReference>
<feature type="transmembrane region" description="Helical" evidence="6">
    <location>
        <begin position="434"/>
        <end position="455"/>
    </location>
</feature>
<dbReference type="CDD" id="cd17502">
    <property type="entry name" value="MFS_Azr1_MDR_like"/>
    <property type="match status" value="1"/>
</dbReference>
<dbReference type="EMBL" id="JBFXLS010000034">
    <property type="protein sequence ID" value="KAL2825752.1"/>
    <property type="molecule type" value="Genomic_DNA"/>
</dbReference>
<keyword evidence="3 6" id="KW-1133">Transmembrane helix</keyword>
<accession>A0ABR4IDQ2</accession>